<evidence type="ECO:0000256" key="8">
    <source>
        <dbReference type="ARBA" id="ARBA00022723"/>
    </source>
</evidence>
<dbReference type="AlphaFoldDB" id="A0A4R2EQM6"/>
<dbReference type="UniPathway" id="UPA00251">
    <property type="reaction ID" value="UER00323"/>
</dbReference>
<comment type="subunit">
    <text evidence="4">Monomer.</text>
</comment>
<comment type="cofactor">
    <cofactor evidence="15 17">
        <name>[4Fe-4S] cluster</name>
        <dbReference type="ChEBI" id="CHEBI:49883"/>
    </cofactor>
    <text evidence="15 17">Binds 1 [4Fe-4S] cluster. The cluster is coordinated with 3 cysteines and an exchangeable S-adenosyl-L-methionine.</text>
</comment>
<evidence type="ECO:0000256" key="2">
    <source>
        <dbReference type="ARBA" id="ARBA00004785"/>
    </source>
</evidence>
<keyword evidence="10 15" id="KW-0408">Iron</keyword>
<dbReference type="SFLD" id="SFLDG01065">
    <property type="entry name" value="anaerobic_coproporphyrinogen-I"/>
    <property type="match status" value="1"/>
</dbReference>
<feature type="binding site" evidence="17">
    <location>
        <position position="64"/>
    </location>
    <ligand>
        <name>[4Fe-4S] cluster</name>
        <dbReference type="ChEBI" id="CHEBI:49883"/>
        <note>4Fe-4S-S-AdoMet</note>
    </ligand>
</feature>
<dbReference type="InterPro" id="IPR058240">
    <property type="entry name" value="rSAM_sf"/>
</dbReference>
<feature type="binding site" evidence="16">
    <location>
        <position position="183"/>
    </location>
    <ligand>
        <name>S-adenosyl-L-methionine</name>
        <dbReference type="ChEBI" id="CHEBI:59789"/>
        <label>2</label>
    </ligand>
</feature>
<comment type="function">
    <text evidence="13">Involved in the heme biosynthesis. Catalyzes the anaerobic oxidative decarboxylation of propionate groups of rings A and B of coproporphyrinogen III to yield the vinyl groups in protoporphyrinogen IX.</text>
</comment>
<comment type="caution">
    <text evidence="19">The sequence shown here is derived from an EMBL/GenBank/DDBJ whole genome shotgun (WGS) entry which is preliminary data.</text>
</comment>
<protein>
    <recommendedName>
        <fullName evidence="15">Coproporphyrinogen-III oxidase</fullName>
        <ecNumber evidence="15">1.3.98.3</ecNumber>
    </recommendedName>
</protein>
<proteinExistence type="inferred from homology"/>
<feature type="binding site" evidence="16">
    <location>
        <begin position="66"/>
        <end position="68"/>
    </location>
    <ligand>
        <name>S-adenosyl-L-methionine</name>
        <dbReference type="ChEBI" id="CHEBI:59789"/>
        <label>2</label>
    </ligand>
</feature>
<dbReference type="Gene3D" id="1.10.10.920">
    <property type="match status" value="1"/>
</dbReference>
<keyword evidence="6 15" id="KW-0963">Cytoplasm</keyword>
<evidence type="ECO:0000256" key="10">
    <source>
        <dbReference type="ARBA" id="ARBA00023004"/>
    </source>
</evidence>
<dbReference type="GO" id="GO:0051539">
    <property type="term" value="F:4 iron, 4 sulfur cluster binding"/>
    <property type="evidence" value="ECO:0007669"/>
    <property type="project" value="UniProtKB-KW"/>
</dbReference>
<evidence type="ECO:0000313" key="20">
    <source>
        <dbReference type="Proteomes" id="UP000294830"/>
    </source>
</evidence>
<dbReference type="InterPro" id="IPR023404">
    <property type="entry name" value="rSAM_horseshoe"/>
</dbReference>
<dbReference type="PROSITE" id="PS51918">
    <property type="entry name" value="RADICAL_SAM"/>
    <property type="match status" value="1"/>
</dbReference>
<dbReference type="GO" id="GO:0004109">
    <property type="term" value="F:coproporphyrinogen oxidase activity"/>
    <property type="evidence" value="ECO:0007669"/>
    <property type="project" value="InterPro"/>
</dbReference>
<feature type="binding site" evidence="16">
    <location>
        <begin position="112"/>
        <end position="113"/>
    </location>
    <ligand>
        <name>S-adenosyl-L-methionine</name>
        <dbReference type="ChEBI" id="CHEBI:59789"/>
        <label>2</label>
    </ligand>
</feature>
<evidence type="ECO:0000256" key="1">
    <source>
        <dbReference type="ARBA" id="ARBA00004496"/>
    </source>
</evidence>
<dbReference type="CDD" id="cd01335">
    <property type="entry name" value="Radical_SAM"/>
    <property type="match status" value="1"/>
</dbReference>
<keyword evidence="5 15" id="KW-0004">4Fe-4S</keyword>
<feature type="binding site" evidence="17">
    <location>
        <position position="60"/>
    </location>
    <ligand>
        <name>[4Fe-4S] cluster</name>
        <dbReference type="ChEBI" id="CHEBI:49883"/>
        <note>4Fe-4S-S-AdoMet</note>
    </ligand>
</feature>
<dbReference type="Pfam" id="PF04055">
    <property type="entry name" value="Radical_SAM"/>
    <property type="match status" value="1"/>
</dbReference>
<evidence type="ECO:0000256" key="9">
    <source>
        <dbReference type="ARBA" id="ARBA00023002"/>
    </source>
</evidence>
<evidence type="ECO:0000259" key="18">
    <source>
        <dbReference type="PROSITE" id="PS51918"/>
    </source>
</evidence>
<dbReference type="InterPro" id="IPR034505">
    <property type="entry name" value="Coproporphyrinogen-III_oxidase"/>
</dbReference>
<organism evidence="19 20">
    <name type="scientific">Acetobacteroides hydrogenigenes</name>
    <dbReference type="NCBI Taxonomy" id="979970"/>
    <lineage>
        <taxon>Bacteria</taxon>
        <taxon>Pseudomonadati</taxon>
        <taxon>Bacteroidota</taxon>
        <taxon>Bacteroidia</taxon>
        <taxon>Bacteroidales</taxon>
        <taxon>Rikenellaceae</taxon>
        <taxon>Acetobacteroides</taxon>
    </lineage>
</organism>
<evidence type="ECO:0000256" key="16">
    <source>
        <dbReference type="PIRSR" id="PIRSR000167-1"/>
    </source>
</evidence>
<evidence type="ECO:0000256" key="7">
    <source>
        <dbReference type="ARBA" id="ARBA00022691"/>
    </source>
</evidence>
<dbReference type="InterPro" id="IPR007197">
    <property type="entry name" value="rSAM"/>
</dbReference>
<keyword evidence="7 15" id="KW-0949">S-adenosyl-L-methionine</keyword>
<evidence type="ECO:0000256" key="6">
    <source>
        <dbReference type="ARBA" id="ARBA00022490"/>
    </source>
</evidence>
<sequence>MKISSQLLQKYNVPVPRYTSYPPANHFSSEFGESNYIQMLDESNSGTPQHLAFYFHIPFCKKICFYCGCNAYTMGRPEQTEVYLRAIKKEFALVAKHIDPARKVSQIHFGGGTPNSIEASMLKELVDMVAGSFSFIDKPEIAIECNPAYLTHAYVDALKQAGFNRFSLGIQDFNDDVLRTVNRDSSRIPVDELVAYIKKDRSDIGVNLDFIYGLPGQTVESFLESVEKAAAILPDRLVTFSYAHVPWMKKHQMILEKRGLPSSEVKMEMFLSAYELLKQKGYQPVGLDHFVLPTDELFASLESKELHRNFQGYCTRRTTGQVYAFGVTAISQLEKGYAQNVKDIAEYIATIENHHLPIEKGYTLTAGEMVTREAITELMCNKRVSWSDVANKLGVPAEEVRAQIAVNENTLAGFAADELIAYTSDEITVTELGAIFIRNIAASLDSAYQQQANSYTKTV</sequence>
<name>A0A4R2EQM6_9BACT</name>
<dbReference type="EC" id="1.3.98.3" evidence="15"/>
<comment type="subcellular location">
    <subcellularLocation>
        <location evidence="1 15">Cytoplasm</location>
    </subcellularLocation>
</comment>
<dbReference type="PIRSF" id="PIRSF000167">
    <property type="entry name" value="HemN"/>
    <property type="match status" value="1"/>
</dbReference>
<keyword evidence="8 15" id="KW-0479">Metal-binding</keyword>
<feature type="domain" description="Radical SAM core" evidence="18">
    <location>
        <begin position="45"/>
        <end position="283"/>
    </location>
</feature>
<dbReference type="Proteomes" id="UP000294830">
    <property type="component" value="Unassembled WGS sequence"/>
</dbReference>
<evidence type="ECO:0000256" key="12">
    <source>
        <dbReference type="ARBA" id="ARBA00023244"/>
    </source>
</evidence>
<comment type="pathway">
    <text evidence="2 15">Porphyrin-containing compound metabolism; protoporphyrin-IX biosynthesis; protoporphyrinogen-IX from coproporphyrinogen-III (AdoMet route): step 1/1.</text>
</comment>
<evidence type="ECO:0000256" key="17">
    <source>
        <dbReference type="PIRSR" id="PIRSR000167-2"/>
    </source>
</evidence>
<dbReference type="SUPFAM" id="SSF102114">
    <property type="entry name" value="Radical SAM enzymes"/>
    <property type="match status" value="1"/>
</dbReference>
<evidence type="ECO:0000256" key="5">
    <source>
        <dbReference type="ARBA" id="ARBA00022485"/>
    </source>
</evidence>
<feature type="binding site" evidence="16">
    <location>
        <position position="111"/>
    </location>
    <ligand>
        <name>S-adenosyl-L-methionine</name>
        <dbReference type="ChEBI" id="CHEBI:59789"/>
        <label>1</label>
    </ligand>
</feature>
<accession>A0A4R2EQM6</accession>
<dbReference type="EMBL" id="SLWB01000008">
    <property type="protein sequence ID" value="TCN66749.1"/>
    <property type="molecule type" value="Genomic_DNA"/>
</dbReference>
<feature type="binding site" evidence="16">
    <location>
        <position position="144"/>
    </location>
    <ligand>
        <name>S-adenosyl-L-methionine</name>
        <dbReference type="ChEBI" id="CHEBI:59789"/>
        <label>1</label>
    </ligand>
</feature>
<comment type="similarity">
    <text evidence="3 15">Belongs to the anaerobic coproporphyrinogen-III oxidase family.</text>
</comment>
<reference evidence="19 20" key="1">
    <citation type="submission" date="2019-03" db="EMBL/GenBank/DDBJ databases">
        <title>Genomic Encyclopedia of Archaeal and Bacterial Type Strains, Phase II (KMG-II): from individual species to whole genera.</title>
        <authorList>
            <person name="Goeker M."/>
        </authorList>
    </citation>
    <scope>NUCLEOTIDE SEQUENCE [LARGE SCALE GENOMIC DNA]</scope>
    <source>
        <strain evidence="19 20">RL-C</strain>
    </source>
</reference>
<dbReference type="SMART" id="SM00729">
    <property type="entry name" value="Elp3"/>
    <property type="match status" value="1"/>
</dbReference>
<feature type="binding site" evidence="16">
    <location>
        <position position="209"/>
    </location>
    <ligand>
        <name>S-adenosyl-L-methionine</name>
        <dbReference type="ChEBI" id="CHEBI:59789"/>
        <label>2</label>
    </ligand>
</feature>
<keyword evidence="9 15" id="KW-0560">Oxidoreductase</keyword>
<keyword evidence="20" id="KW-1185">Reference proteome</keyword>
<evidence type="ECO:0000256" key="11">
    <source>
        <dbReference type="ARBA" id="ARBA00023014"/>
    </source>
</evidence>
<dbReference type="GO" id="GO:0046872">
    <property type="term" value="F:metal ion binding"/>
    <property type="evidence" value="ECO:0007669"/>
    <property type="project" value="UniProtKB-KW"/>
</dbReference>
<evidence type="ECO:0000256" key="13">
    <source>
        <dbReference type="ARBA" id="ARBA00024295"/>
    </source>
</evidence>
<evidence type="ECO:0000256" key="3">
    <source>
        <dbReference type="ARBA" id="ARBA00005493"/>
    </source>
</evidence>
<dbReference type="NCBIfam" id="TIGR00538">
    <property type="entry name" value="hemN"/>
    <property type="match status" value="1"/>
</dbReference>
<dbReference type="GO" id="GO:0006782">
    <property type="term" value="P:protoporphyrinogen IX biosynthetic process"/>
    <property type="evidence" value="ECO:0007669"/>
    <property type="project" value="UniProtKB-UniPathway"/>
</dbReference>
<dbReference type="GO" id="GO:0005737">
    <property type="term" value="C:cytoplasm"/>
    <property type="evidence" value="ECO:0007669"/>
    <property type="project" value="UniProtKB-SubCell"/>
</dbReference>
<keyword evidence="12 15" id="KW-0627">Porphyrin biosynthesis</keyword>
<feature type="binding site" evidence="17">
    <location>
        <position position="67"/>
    </location>
    <ligand>
        <name>[4Fe-4S] cluster</name>
        <dbReference type="ChEBI" id="CHEBI:49883"/>
        <note>4Fe-4S-S-AdoMet</note>
    </ligand>
</feature>
<evidence type="ECO:0000256" key="14">
    <source>
        <dbReference type="ARBA" id="ARBA00048321"/>
    </source>
</evidence>
<feature type="binding site" evidence="16">
    <location>
        <position position="171"/>
    </location>
    <ligand>
        <name>S-adenosyl-L-methionine</name>
        <dbReference type="ChEBI" id="CHEBI:59789"/>
        <label>2</label>
    </ligand>
</feature>
<dbReference type="GO" id="GO:0051989">
    <property type="term" value="F:coproporphyrinogen dehydrogenase activity"/>
    <property type="evidence" value="ECO:0007669"/>
    <property type="project" value="UniProtKB-EC"/>
</dbReference>
<evidence type="ECO:0000256" key="15">
    <source>
        <dbReference type="PIRNR" id="PIRNR000167"/>
    </source>
</evidence>
<dbReference type="PANTHER" id="PTHR13932">
    <property type="entry name" value="COPROPORPHYRINIGEN III OXIDASE"/>
    <property type="match status" value="1"/>
</dbReference>
<keyword evidence="11 15" id="KW-0411">Iron-sulfur</keyword>
<comment type="catalytic activity">
    <reaction evidence="14 15">
        <text>coproporphyrinogen III + 2 S-adenosyl-L-methionine = protoporphyrinogen IX + 2 5'-deoxyadenosine + 2 L-methionine + 2 CO2</text>
        <dbReference type="Rhea" id="RHEA:15425"/>
        <dbReference type="ChEBI" id="CHEBI:16526"/>
        <dbReference type="ChEBI" id="CHEBI:17319"/>
        <dbReference type="ChEBI" id="CHEBI:57307"/>
        <dbReference type="ChEBI" id="CHEBI:57309"/>
        <dbReference type="ChEBI" id="CHEBI:57844"/>
        <dbReference type="ChEBI" id="CHEBI:59789"/>
        <dbReference type="EC" id="1.3.98.3"/>
    </reaction>
</comment>
<gene>
    <name evidence="19" type="ORF">CLV25_10888</name>
</gene>
<feature type="binding site" evidence="16">
    <location>
        <position position="330"/>
    </location>
    <ligand>
        <name>S-adenosyl-L-methionine</name>
        <dbReference type="ChEBI" id="CHEBI:59789"/>
        <label>1</label>
    </ligand>
</feature>
<dbReference type="SFLD" id="SFLDS00029">
    <property type="entry name" value="Radical_SAM"/>
    <property type="match status" value="1"/>
</dbReference>
<dbReference type="SFLD" id="SFLDG01082">
    <property type="entry name" value="B12-binding_domain_containing"/>
    <property type="match status" value="1"/>
</dbReference>
<evidence type="ECO:0000313" key="19">
    <source>
        <dbReference type="EMBL" id="TCN66749.1"/>
    </source>
</evidence>
<dbReference type="Gene3D" id="3.80.30.20">
    <property type="entry name" value="tm_1862 like domain"/>
    <property type="match status" value="1"/>
</dbReference>
<evidence type="ECO:0000256" key="4">
    <source>
        <dbReference type="ARBA" id="ARBA00011245"/>
    </source>
</evidence>
<dbReference type="InterPro" id="IPR004558">
    <property type="entry name" value="Coprogen_oxidase_HemN"/>
</dbReference>
<feature type="binding site" evidence="16">
    <location>
        <position position="243"/>
    </location>
    <ligand>
        <name>S-adenosyl-L-methionine</name>
        <dbReference type="ChEBI" id="CHEBI:59789"/>
        <label>2</label>
    </ligand>
</feature>
<dbReference type="InterPro" id="IPR006638">
    <property type="entry name" value="Elp3/MiaA/NifB-like_rSAM"/>
</dbReference>
<feature type="binding site" evidence="16">
    <location>
        <position position="54"/>
    </location>
    <ligand>
        <name>S-adenosyl-L-methionine</name>
        <dbReference type="ChEBI" id="CHEBI:59789"/>
        <label>1</label>
    </ligand>
</feature>
<dbReference type="PANTHER" id="PTHR13932:SF6">
    <property type="entry name" value="OXYGEN-INDEPENDENT COPROPORPHYRINOGEN III OXIDASE"/>
    <property type="match status" value="1"/>
</dbReference>